<dbReference type="Pfam" id="PF07963">
    <property type="entry name" value="N_methyl"/>
    <property type="match status" value="1"/>
</dbReference>
<feature type="transmembrane region" description="Helical" evidence="1">
    <location>
        <begin position="6"/>
        <end position="28"/>
    </location>
</feature>
<dbReference type="AlphaFoldDB" id="A0A2I0CRN1"/>
<evidence type="ECO:0000256" key="1">
    <source>
        <dbReference type="SAM" id="Phobius"/>
    </source>
</evidence>
<dbReference type="SUPFAM" id="SSF54523">
    <property type="entry name" value="Pili subunits"/>
    <property type="match status" value="1"/>
</dbReference>
<sequence>MRGFTLVELLMVMVIIGILAAVVGPRFFERQVFDERLFHEQLASAVRYAQKHALASGCRVQAQLDNSGLRLRRAANCESGSYSASLLAADGPYADIPLPAGVSLSGNSFPVTFNALGQADRSVAVNLGGHSLRVHAPAGWVETGP</sequence>
<dbReference type="PROSITE" id="PS00409">
    <property type="entry name" value="PROKAR_NTER_METHYL"/>
    <property type="match status" value="1"/>
</dbReference>
<evidence type="ECO:0000313" key="3">
    <source>
        <dbReference type="Proteomes" id="UP000242861"/>
    </source>
</evidence>
<accession>A0A2I0CRN1</accession>
<organism evidence="2 3">
    <name type="scientific">Pseudomonas fluvialis</name>
    <dbReference type="NCBI Taxonomy" id="1793966"/>
    <lineage>
        <taxon>Bacteria</taxon>
        <taxon>Pseudomonadati</taxon>
        <taxon>Pseudomonadota</taxon>
        <taxon>Gammaproteobacteria</taxon>
        <taxon>Pseudomonadales</taxon>
        <taxon>Pseudomonadaceae</taxon>
        <taxon>Pseudomonas</taxon>
    </lineage>
</organism>
<protein>
    <submittedName>
        <fullName evidence="2">Prepilin-type cleavage/methylation domain-containing protein</fullName>
    </submittedName>
</protein>
<keyword evidence="1" id="KW-0812">Transmembrane</keyword>
<evidence type="ECO:0000313" key="2">
    <source>
        <dbReference type="EMBL" id="PKF71784.1"/>
    </source>
</evidence>
<keyword evidence="1" id="KW-0472">Membrane</keyword>
<keyword evidence="1" id="KW-1133">Transmembrane helix</keyword>
<dbReference type="InterPro" id="IPR045584">
    <property type="entry name" value="Pilin-like"/>
</dbReference>
<gene>
    <name evidence="2" type="ORF">CW360_06320</name>
</gene>
<dbReference type="Gene3D" id="3.30.700.10">
    <property type="entry name" value="Glycoprotein, Type 4 Pilin"/>
    <property type="match status" value="1"/>
</dbReference>
<dbReference type="InterPro" id="IPR012902">
    <property type="entry name" value="N_methyl_site"/>
</dbReference>
<comment type="caution">
    <text evidence="2">The sequence shown here is derived from an EMBL/GenBank/DDBJ whole genome shotgun (WGS) entry which is preliminary data.</text>
</comment>
<dbReference type="EMBL" id="PIYS01000008">
    <property type="protein sequence ID" value="PKF71784.1"/>
    <property type="molecule type" value="Genomic_DNA"/>
</dbReference>
<dbReference type="RefSeq" id="WP_101193118.1">
    <property type="nucleotide sequence ID" value="NZ_PIYS01000008.1"/>
</dbReference>
<reference evidence="3" key="1">
    <citation type="submission" date="2017-12" db="EMBL/GenBank/DDBJ databases">
        <authorList>
            <person name="Yu X.-Y."/>
        </authorList>
    </citation>
    <scope>NUCLEOTIDE SEQUENCE [LARGE SCALE GENOMIC DNA]</scope>
    <source>
        <strain evidence="3">ZYSR67-Z</strain>
    </source>
</reference>
<dbReference type="NCBIfam" id="TIGR02532">
    <property type="entry name" value="IV_pilin_GFxxxE"/>
    <property type="match status" value="1"/>
</dbReference>
<dbReference type="Proteomes" id="UP000242861">
    <property type="component" value="Unassembled WGS sequence"/>
</dbReference>
<proteinExistence type="predicted"/>
<name>A0A2I0CRN1_9PSED</name>